<dbReference type="Proteomes" id="UP000011761">
    <property type="component" value="Unassembled WGS sequence"/>
</dbReference>
<accession>M2MI42</accession>
<proteinExistence type="predicted"/>
<dbReference type="GeneID" id="19112002"/>
<dbReference type="RefSeq" id="XP_007681865.1">
    <property type="nucleotide sequence ID" value="XM_007683675.1"/>
</dbReference>
<evidence type="ECO:0000313" key="2">
    <source>
        <dbReference type="Proteomes" id="UP000011761"/>
    </source>
</evidence>
<name>M2MI42_BAUPA</name>
<sequence>MYSNPGCFHLHVPRRRNHCMQRSARWIRVCMAHSLLQLLRAEEVEGMSVGDVQKGIVVVVASGNSWDCRAYPCGRELFARSGGDRAVSNMSMLFWLLVEEEEEEEAVWNRSGLSSGHSIERFCGDCSMVHVVIRVSVVDSSVAAMLVTVVEAGQPVHHLRCARHGPCSHRQ</sequence>
<dbReference type="AlphaFoldDB" id="M2MI42"/>
<dbReference type="EMBL" id="KB445565">
    <property type="protein sequence ID" value="EMC90933.1"/>
    <property type="molecule type" value="Genomic_DNA"/>
</dbReference>
<gene>
    <name evidence="1" type="ORF">BAUCODRAFT_331904</name>
</gene>
<protein>
    <submittedName>
        <fullName evidence="1">Uncharacterized protein</fullName>
    </submittedName>
</protein>
<dbReference type="KEGG" id="bcom:BAUCODRAFT_331904"/>
<organism evidence="1 2">
    <name type="scientific">Baudoinia panamericana (strain UAMH 10762)</name>
    <name type="common">Angels' share fungus</name>
    <name type="synonym">Baudoinia compniacensis (strain UAMH 10762)</name>
    <dbReference type="NCBI Taxonomy" id="717646"/>
    <lineage>
        <taxon>Eukaryota</taxon>
        <taxon>Fungi</taxon>
        <taxon>Dikarya</taxon>
        <taxon>Ascomycota</taxon>
        <taxon>Pezizomycotina</taxon>
        <taxon>Dothideomycetes</taxon>
        <taxon>Dothideomycetidae</taxon>
        <taxon>Mycosphaerellales</taxon>
        <taxon>Teratosphaeriaceae</taxon>
        <taxon>Baudoinia</taxon>
    </lineage>
</organism>
<reference evidence="1 2" key="1">
    <citation type="journal article" date="2012" name="PLoS Pathog.">
        <title>Diverse lifestyles and strategies of plant pathogenesis encoded in the genomes of eighteen Dothideomycetes fungi.</title>
        <authorList>
            <person name="Ohm R.A."/>
            <person name="Feau N."/>
            <person name="Henrissat B."/>
            <person name="Schoch C.L."/>
            <person name="Horwitz B.A."/>
            <person name="Barry K.W."/>
            <person name="Condon B.J."/>
            <person name="Copeland A.C."/>
            <person name="Dhillon B."/>
            <person name="Glaser F."/>
            <person name="Hesse C.N."/>
            <person name="Kosti I."/>
            <person name="LaButti K."/>
            <person name="Lindquist E.A."/>
            <person name="Lucas S."/>
            <person name="Salamov A.A."/>
            <person name="Bradshaw R.E."/>
            <person name="Ciuffetti L."/>
            <person name="Hamelin R.C."/>
            <person name="Kema G.H.J."/>
            <person name="Lawrence C."/>
            <person name="Scott J.A."/>
            <person name="Spatafora J.W."/>
            <person name="Turgeon B.G."/>
            <person name="de Wit P.J.G.M."/>
            <person name="Zhong S."/>
            <person name="Goodwin S.B."/>
            <person name="Grigoriev I.V."/>
        </authorList>
    </citation>
    <scope>NUCLEOTIDE SEQUENCE [LARGE SCALE GENOMIC DNA]</scope>
    <source>
        <strain evidence="1 2">UAMH 10762</strain>
    </source>
</reference>
<keyword evidence="2" id="KW-1185">Reference proteome</keyword>
<dbReference type="HOGENOM" id="CLU_1562591_0_0_1"/>
<evidence type="ECO:0000313" key="1">
    <source>
        <dbReference type="EMBL" id="EMC90933.1"/>
    </source>
</evidence>